<keyword evidence="1" id="KW-0378">Hydrolase</keyword>
<proteinExistence type="predicted"/>
<dbReference type="PRINTS" id="PR00111">
    <property type="entry name" value="ABHYDROLASE"/>
</dbReference>
<evidence type="ECO:0000256" key="1">
    <source>
        <dbReference type="ARBA" id="ARBA00022801"/>
    </source>
</evidence>
<dbReference type="Proteomes" id="UP000246145">
    <property type="component" value="Unassembled WGS sequence"/>
</dbReference>
<dbReference type="GO" id="GO:0016787">
    <property type="term" value="F:hydrolase activity"/>
    <property type="evidence" value="ECO:0007669"/>
    <property type="project" value="UniProtKB-KW"/>
</dbReference>
<reference evidence="3 4" key="1">
    <citation type="submission" date="2018-04" db="EMBL/GenBank/DDBJ databases">
        <title>Genomic Encyclopedia of Type Strains, Phase IV (KMG-IV): sequencing the most valuable type-strain genomes for metagenomic binning, comparative biology and taxonomic classification.</title>
        <authorList>
            <person name="Goeker M."/>
        </authorList>
    </citation>
    <scope>NUCLEOTIDE SEQUENCE [LARGE SCALE GENOMIC DNA]</scope>
    <source>
        <strain evidence="3 4">DSM 10065</strain>
    </source>
</reference>
<evidence type="ECO:0000313" key="4">
    <source>
        <dbReference type="Proteomes" id="UP000246145"/>
    </source>
</evidence>
<keyword evidence="4" id="KW-1185">Reference proteome</keyword>
<evidence type="ECO:0000259" key="2">
    <source>
        <dbReference type="Pfam" id="PF00561"/>
    </source>
</evidence>
<dbReference type="RefSeq" id="WP_026068085.1">
    <property type="nucleotide sequence ID" value="NZ_JACCEX010000001.1"/>
</dbReference>
<protein>
    <submittedName>
        <fullName evidence="3">Pimeloyl-ACP methyl ester carboxylesterase</fullName>
    </submittedName>
</protein>
<comment type="caution">
    <text evidence="3">The sequence shown here is derived from an EMBL/GenBank/DDBJ whole genome shotgun (WGS) entry which is preliminary data.</text>
</comment>
<dbReference type="PANTHER" id="PTHR43798">
    <property type="entry name" value="MONOACYLGLYCEROL LIPASE"/>
    <property type="match status" value="1"/>
</dbReference>
<dbReference type="GO" id="GO:0016020">
    <property type="term" value="C:membrane"/>
    <property type="evidence" value="ECO:0007669"/>
    <property type="project" value="TreeGrafter"/>
</dbReference>
<dbReference type="Gene3D" id="3.40.50.1820">
    <property type="entry name" value="alpha/beta hydrolase"/>
    <property type="match status" value="1"/>
</dbReference>
<dbReference type="AlphaFoldDB" id="A0A2U1CRD6"/>
<organism evidence="3 4">
    <name type="scientific">Pusillimonas noertemannii</name>
    <dbReference type="NCBI Taxonomy" id="305977"/>
    <lineage>
        <taxon>Bacteria</taxon>
        <taxon>Pseudomonadati</taxon>
        <taxon>Pseudomonadota</taxon>
        <taxon>Betaproteobacteria</taxon>
        <taxon>Burkholderiales</taxon>
        <taxon>Alcaligenaceae</taxon>
        <taxon>Pusillimonas</taxon>
    </lineage>
</organism>
<dbReference type="STRING" id="1231391.GCA_000308195_02855"/>
<dbReference type="SUPFAM" id="SSF53474">
    <property type="entry name" value="alpha/beta-Hydrolases"/>
    <property type="match status" value="1"/>
</dbReference>
<dbReference type="InterPro" id="IPR000073">
    <property type="entry name" value="AB_hydrolase_1"/>
</dbReference>
<feature type="domain" description="AB hydrolase-1" evidence="2">
    <location>
        <begin position="25"/>
        <end position="244"/>
    </location>
</feature>
<evidence type="ECO:0000313" key="3">
    <source>
        <dbReference type="EMBL" id="PVY68446.1"/>
    </source>
</evidence>
<accession>A0A2U1CRD6</accession>
<gene>
    <name evidence="3" type="ORF">C7440_0848</name>
</gene>
<dbReference type="Pfam" id="PF00561">
    <property type="entry name" value="Abhydrolase_1"/>
    <property type="match status" value="1"/>
</dbReference>
<name>A0A2U1CRD6_9BURK</name>
<dbReference type="InterPro" id="IPR050266">
    <property type="entry name" value="AB_hydrolase_sf"/>
</dbReference>
<dbReference type="InterPro" id="IPR029058">
    <property type="entry name" value="AB_hydrolase_fold"/>
</dbReference>
<dbReference type="PANTHER" id="PTHR43798:SF31">
    <property type="entry name" value="AB HYDROLASE SUPERFAMILY PROTEIN YCLE"/>
    <property type="match status" value="1"/>
</dbReference>
<sequence>MGFEESYIQLNGCRIRMRRGGKGQAVLYLHGANGAMQVQPFMNELAKDFDLLVPEHPGFGYSDEPDWLENIQDLAYFYLDFLKEQKLDTVHVIGSSLGGWLAMEMAIREPSRFKSLVLVGTAGVRVPNILPGDIFLWSPEQMVRNTFFDQAIAEKMLATPPTTAEEQDAQLKNRHTVAKLAWQPRLFDPFLAKWLHRIDMPVKLIWGENDKIMPPAVGRMLAELLPQASLQTYENCGHLPQVERASEFSAVVKKFIEEA</sequence>
<dbReference type="EMBL" id="QEKO01000001">
    <property type="protein sequence ID" value="PVY68446.1"/>
    <property type="molecule type" value="Genomic_DNA"/>
</dbReference>